<dbReference type="RefSeq" id="WP_227568303.1">
    <property type="nucleotide sequence ID" value="NZ_CP101988.1"/>
</dbReference>
<proteinExistence type="predicted"/>
<evidence type="ECO:0000313" key="3">
    <source>
        <dbReference type="Proteomes" id="UP001316189"/>
    </source>
</evidence>
<feature type="compositionally biased region" description="Low complexity" evidence="1">
    <location>
        <begin position="44"/>
        <end position="61"/>
    </location>
</feature>
<feature type="compositionally biased region" description="Basic residues" evidence="1">
    <location>
        <begin position="1"/>
        <end position="12"/>
    </location>
</feature>
<reference evidence="2 3" key="1">
    <citation type="submission" date="2022-07" db="EMBL/GenBank/DDBJ databases">
        <title>Novel species in genus cellulomonas.</title>
        <authorList>
            <person name="Ye L."/>
        </authorList>
    </citation>
    <scope>NUCLEOTIDE SEQUENCE [LARGE SCALE GENOMIC DNA]</scope>
    <source>
        <strain evidence="3">zg-Y338</strain>
    </source>
</reference>
<dbReference type="Pfam" id="PF10783">
    <property type="entry name" value="DUF2599"/>
    <property type="match status" value="1"/>
</dbReference>
<organism evidence="2 3">
    <name type="scientific">Cellulomonas chengniuliangii</name>
    <dbReference type="NCBI Taxonomy" id="2968084"/>
    <lineage>
        <taxon>Bacteria</taxon>
        <taxon>Bacillati</taxon>
        <taxon>Actinomycetota</taxon>
        <taxon>Actinomycetes</taxon>
        <taxon>Micrococcales</taxon>
        <taxon>Cellulomonadaceae</taxon>
        <taxon>Cellulomonas</taxon>
    </lineage>
</organism>
<gene>
    <name evidence="2" type="ORF">NP064_01380</name>
</gene>
<keyword evidence="3" id="KW-1185">Reference proteome</keyword>
<dbReference type="InterPro" id="IPR019719">
    <property type="entry name" value="DUF2599"/>
</dbReference>
<evidence type="ECO:0000256" key="1">
    <source>
        <dbReference type="SAM" id="MobiDB-lite"/>
    </source>
</evidence>
<protein>
    <submittedName>
        <fullName evidence="2">DUF2599 domain-containing protein</fullName>
    </submittedName>
</protein>
<dbReference type="EMBL" id="CP101988">
    <property type="protein sequence ID" value="UUI75605.1"/>
    <property type="molecule type" value="Genomic_DNA"/>
</dbReference>
<name>A0ABY5KYK3_9CELL</name>
<accession>A0ABY5KYK3</accession>
<feature type="region of interest" description="Disordered" evidence="1">
    <location>
        <begin position="1"/>
        <end position="21"/>
    </location>
</feature>
<dbReference type="Proteomes" id="UP001316189">
    <property type="component" value="Chromosome"/>
</dbReference>
<evidence type="ECO:0000313" key="2">
    <source>
        <dbReference type="EMBL" id="UUI75605.1"/>
    </source>
</evidence>
<feature type="region of interest" description="Disordered" evidence="1">
    <location>
        <begin position="44"/>
        <end position="99"/>
    </location>
</feature>
<sequence length="290" mass="29301">MRRQAGTRRHAATGRGPRGSAALGSAALGAVLLAGCTSLPFVDPPATDDAPAPTAPAAQAPSSRTADDVRADGDPLTAGDVTLTVEAPGPDPQTDTLDDGSVRLTVAVPEGAAAPARVAALAAPVGSTFDVLGDGSVVLRAADGSFAGGLATPATTTSGELLKARLTADGADLLVLDVSRLDGGADLPAGAVTVWFASRMLDRPADWGDREGGRSLAVDPTAWARAGGLAAQEGIWAAVVAQEPEADTNGMRDQMLCHALGAPEKEAWNLEPWRPDVGSFEMLAARCNPT</sequence>